<reference evidence="2" key="1">
    <citation type="submission" date="2018-11" db="EMBL/GenBank/DDBJ databases">
        <authorList>
            <consortium name="Pathogen Informatics"/>
        </authorList>
    </citation>
    <scope>NUCLEOTIDE SEQUENCE</scope>
</reference>
<dbReference type="GO" id="GO:0030286">
    <property type="term" value="C:dynein complex"/>
    <property type="evidence" value="ECO:0007669"/>
    <property type="project" value="InterPro"/>
</dbReference>
<dbReference type="GO" id="GO:0045505">
    <property type="term" value="F:dynein intermediate chain binding"/>
    <property type="evidence" value="ECO:0007669"/>
    <property type="project" value="InterPro"/>
</dbReference>
<dbReference type="InterPro" id="IPR043160">
    <property type="entry name" value="Dynein_C_barrel"/>
</dbReference>
<protein>
    <recommendedName>
        <fullName evidence="1">Dynein heavy chain C-terminal domain-containing protein</fullName>
    </recommendedName>
</protein>
<dbReference type="AlphaFoldDB" id="A0A448XPV4"/>
<evidence type="ECO:0000313" key="3">
    <source>
        <dbReference type="Proteomes" id="UP000784294"/>
    </source>
</evidence>
<organism evidence="2 3">
    <name type="scientific">Protopolystoma xenopodis</name>
    <dbReference type="NCBI Taxonomy" id="117903"/>
    <lineage>
        <taxon>Eukaryota</taxon>
        <taxon>Metazoa</taxon>
        <taxon>Spiralia</taxon>
        <taxon>Lophotrochozoa</taxon>
        <taxon>Platyhelminthes</taxon>
        <taxon>Monogenea</taxon>
        <taxon>Polyopisthocotylea</taxon>
        <taxon>Polystomatidea</taxon>
        <taxon>Polystomatidae</taxon>
        <taxon>Protopolystoma</taxon>
    </lineage>
</organism>
<dbReference type="OrthoDB" id="10251809at2759"/>
<accession>A0A448XPV4</accession>
<dbReference type="GO" id="GO:0007018">
    <property type="term" value="P:microtubule-based movement"/>
    <property type="evidence" value="ECO:0007669"/>
    <property type="project" value="InterPro"/>
</dbReference>
<dbReference type="PANTHER" id="PTHR22878:SF63">
    <property type="entry name" value="DYNEIN AXONEMAL HEAVY CHAIN 10"/>
    <property type="match status" value="1"/>
</dbReference>
<dbReference type="InterPro" id="IPR026983">
    <property type="entry name" value="DHC"/>
</dbReference>
<dbReference type="Gene3D" id="3.10.490.20">
    <property type="match status" value="1"/>
</dbReference>
<sequence length="162" mass="18117">MKNVGVDNGEPRVIWLSGLHIPESYLTALVQTVCRRQAWPLDKSALFTSITTYLRPEDVPDRAHQGAFITGLFIEGAAWDSVDGCLVRQPARQLVQPLPIVKIIVIESHRLKTQNTFRTPVYVTADRRNAMGLGLVFEADLGTKEHQSHWVLQGVCITLNTD</sequence>
<evidence type="ECO:0000259" key="1">
    <source>
        <dbReference type="Pfam" id="PF18199"/>
    </source>
</evidence>
<comment type="caution">
    <text evidence="2">The sequence shown here is derived from an EMBL/GenBank/DDBJ whole genome shotgun (WGS) entry which is preliminary data.</text>
</comment>
<name>A0A448XPV4_9PLAT</name>
<dbReference type="EMBL" id="CAAALY010271344">
    <property type="protein sequence ID" value="VEL41853.1"/>
    <property type="molecule type" value="Genomic_DNA"/>
</dbReference>
<dbReference type="GO" id="GO:0051959">
    <property type="term" value="F:dynein light intermediate chain binding"/>
    <property type="evidence" value="ECO:0007669"/>
    <property type="project" value="InterPro"/>
</dbReference>
<dbReference type="InterPro" id="IPR041228">
    <property type="entry name" value="Dynein_C"/>
</dbReference>
<dbReference type="PANTHER" id="PTHR22878">
    <property type="entry name" value="DYNEIN HEAVY CHAIN 6, AXONEMAL-LIKE-RELATED"/>
    <property type="match status" value="1"/>
</dbReference>
<dbReference type="Proteomes" id="UP000784294">
    <property type="component" value="Unassembled WGS sequence"/>
</dbReference>
<gene>
    <name evidence="2" type="ORF">PXEA_LOCUS35293</name>
</gene>
<dbReference type="FunFam" id="3.10.490.20:FF:000006">
    <property type="entry name" value="Dynein axonemal heavy chain 10"/>
    <property type="match status" value="1"/>
</dbReference>
<feature type="domain" description="Dynein heavy chain C-terminal" evidence="1">
    <location>
        <begin position="7"/>
        <end position="158"/>
    </location>
</feature>
<proteinExistence type="predicted"/>
<keyword evidence="3" id="KW-1185">Reference proteome</keyword>
<evidence type="ECO:0000313" key="2">
    <source>
        <dbReference type="EMBL" id="VEL41853.1"/>
    </source>
</evidence>
<dbReference type="Pfam" id="PF18199">
    <property type="entry name" value="Dynein_C"/>
    <property type="match status" value="1"/>
</dbReference>